<name>A0A3A8F478_9GAMM</name>
<sequence>MKFSFVDLNGKTVTGECEFIVHPAQYISNALATDIKQSTALDGVLGEFSFYQKLNAEHDNTVSKFAVDNENNVFHSEKLPDFVKIGSNWKEIL</sequence>
<reference evidence="1 2" key="1">
    <citation type="submission" date="2018-09" db="EMBL/GenBank/DDBJ databases">
        <title>The draft genome of Acinetobacter spp. strains.</title>
        <authorList>
            <person name="Qin J."/>
            <person name="Feng Y."/>
            <person name="Zong Z."/>
        </authorList>
    </citation>
    <scope>NUCLEOTIDE SEQUENCE [LARGE SCALE GENOMIC DNA]</scope>
    <source>
        <strain evidence="1 2">WCHAc060096</strain>
    </source>
</reference>
<accession>A0A3A8F478</accession>
<evidence type="ECO:0000313" key="1">
    <source>
        <dbReference type="EMBL" id="RKG35513.1"/>
    </source>
</evidence>
<comment type="caution">
    <text evidence="1">The sequence shown here is derived from an EMBL/GenBank/DDBJ whole genome shotgun (WGS) entry which is preliminary data.</text>
</comment>
<organism evidence="1 2">
    <name type="scientific">Acinetobacter guerrae</name>
    <dbReference type="NCBI Taxonomy" id="1843371"/>
    <lineage>
        <taxon>Bacteria</taxon>
        <taxon>Pseudomonadati</taxon>
        <taxon>Pseudomonadota</taxon>
        <taxon>Gammaproteobacteria</taxon>
        <taxon>Moraxellales</taxon>
        <taxon>Moraxellaceae</taxon>
        <taxon>Acinetobacter</taxon>
    </lineage>
</organism>
<dbReference type="RefSeq" id="WP_120369283.1">
    <property type="nucleotide sequence ID" value="NZ_RAXU01000003.1"/>
</dbReference>
<dbReference type="EMBL" id="RAXU01000003">
    <property type="protein sequence ID" value="RKG35513.1"/>
    <property type="molecule type" value="Genomic_DNA"/>
</dbReference>
<proteinExistence type="predicted"/>
<dbReference type="AlphaFoldDB" id="A0A3A8F478"/>
<dbReference type="Proteomes" id="UP000269001">
    <property type="component" value="Unassembled WGS sequence"/>
</dbReference>
<evidence type="ECO:0000313" key="2">
    <source>
        <dbReference type="Proteomes" id="UP000269001"/>
    </source>
</evidence>
<keyword evidence="2" id="KW-1185">Reference proteome</keyword>
<gene>
    <name evidence="1" type="ORF">D7V21_04195</name>
</gene>
<protein>
    <submittedName>
        <fullName evidence="1">Uncharacterized protein</fullName>
    </submittedName>
</protein>